<keyword evidence="10" id="KW-0539">Nucleus</keyword>
<dbReference type="Pfam" id="PF10408">
    <property type="entry name" value="Ufd2P_core"/>
    <property type="match status" value="1"/>
</dbReference>
<dbReference type="PROSITE" id="PS51698">
    <property type="entry name" value="U_BOX"/>
    <property type="match status" value="1"/>
</dbReference>
<evidence type="ECO:0000256" key="2">
    <source>
        <dbReference type="ARBA" id="ARBA00004123"/>
    </source>
</evidence>
<evidence type="ECO:0000256" key="3">
    <source>
        <dbReference type="ARBA" id="ARBA00004496"/>
    </source>
</evidence>
<comment type="subcellular location">
    <subcellularLocation>
        <location evidence="3">Cytoplasm</location>
    </subcellularLocation>
    <subcellularLocation>
        <location evidence="2">Nucleus</location>
    </subcellularLocation>
</comment>
<keyword evidence="13" id="KW-1185">Reference proteome</keyword>
<evidence type="ECO:0000256" key="10">
    <source>
        <dbReference type="ARBA" id="ARBA00023242"/>
    </source>
</evidence>
<evidence type="ECO:0000256" key="6">
    <source>
        <dbReference type="ARBA" id="ARBA00012483"/>
    </source>
</evidence>
<keyword evidence="9" id="KW-0833">Ubl conjugation pathway</keyword>
<feature type="domain" description="U-box" evidence="11">
    <location>
        <begin position="101"/>
        <end position="170"/>
    </location>
</feature>
<dbReference type="SMART" id="SM00504">
    <property type="entry name" value="Ubox"/>
    <property type="match status" value="1"/>
</dbReference>
<name>A0A2G9TZC3_TELCI</name>
<dbReference type="GO" id="GO:0006511">
    <property type="term" value="P:ubiquitin-dependent protein catabolic process"/>
    <property type="evidence" value="ECO:0007669"/>
    <property type="project" value="InterPro"/>
</dbReference>
<dbReference type="PANTHER" id="PTHR13931:SF2">
    <property type="entry name" value="UBIQUITIN CONJUGATION FACTOR E4 B"/>
    <property type="match status" value="1"/>
</dbReference>
<keyword evidence="7" id="KW-0963">Cytoplasm</keyword>
<accession>A0A2G9TZC3</accession>
<protein>
    <recommendedName>
        <fullName evidence="6">RING-type E3 ubiquitin transferase</fullName>
        <ecNumber evidence="6">2.3.2.27</ecNumber>
    </recommendedName>
</protein>
<dbReference type="InterPro" id="IPR045132">
    <property type="entry name" value="UBE4"/>
</dbReference>
<dbReference type="UniPathway" id="UPA00143"/>
<dbReference type="EMBL" id="KZ351641">
    <property type="protein sequence ID" value="PIO62802.1"/>
    <property type="molecule type" value="Genomic_DNA"/>
</dbReference>
<gene>
    <name evidence="12" type="ORF">TELCIR_15624</name>
</gene>
<comment type="pathway">
    <text evidence="4">Protein modification; protein ubiquitination.</text>
</comment>
<dbReference type="EC" id="2.3.2.27" evidence="6"/>
<proteinExistence type="inferred from homology"/>
<dbReference type="GO" id="GO:0000209">
    <property type="term" value="P:protein polyubiquitination"/>
    <property type="evidence" value="ECO:0007669"/>
    <property type="project" value="TreeGrafter"/>
</dbReference>
<evidence type="ECO:0000313" key="12">
    <source>
        <dbReference type="EMBL" id="PIO62802.1"/>
    </source>
</evidence>
<dbReference type="InterPro" id="IPR003613">
    <property type="entry name" value="Ubox_domain"/>
</dbReference>
<dbReference type="Gene3D" id="3.30.40.10">
    <property type="entry name" value="Zinc/RING finger domain, C3HC4 (zinc finger)"/>
    <property type="match status" value="1"/>
</dbReference>
<feature type="non-terminal residue" evidence="12">
    <location>
        <position position="1"/>
    </location>
</feature>
<keyword evidence="8" id="KW-0808">Transferase</keyword>
<sequence length="170" mass="19844">VRDAAERFQWEPRKLVGQVVDVYLNLAAFSDTFAEFIAHDEASELILFRRSYTPQMMNDVIRRLQSNNIVPISQIERFRALAEKVETLYNNKAAQEMELEDAPEEFKDPVMDTLMEDPVRLPSGHIMDRKHIMRHLLSSQTNPFNRAPLTEEELEPEWSIVIKIVFINSI</sequence>
<dbReference type="GO" id="GO:0005634">
    <property type="term" value="C:nucleus"/>
    <property type="evidence" value="ECO:0007669"/>
    <property type="project" value="UniProtKB-SubCell"/>
</dbReference>
<dbReference type="Proteomes" id="UP000230423">
    <property type="component" value="Unassembled WGS sequence"/>
</dbReference>
<dbReference type="GO" id="GO:0034450">
    <property type="term" value="F:ubiquitin-ubiquitin ligase activity"/>
    <property type="evidence" value="ECO:0007669"/>
    <property type="project" value="InterPro"/>
</dbReference>
<evidence type="ECO:0000256" key="8">
    <source>
        <dbReference type="ARBA" id="ARBA00022679"/>
    </source>
</evidence>
<comment type="similarity">
    <text evidence="5">Belongs to the ubiquitin conjugation factor E4 family.</text>
</comment>
<dbReference type="InterPro" id="IPR019474">
    <property type="entry name" value="Ub_conjug_fac_E4_core"/>
</dbReference>
<dbReference type="GO" id="GO:0036503">
    <property type="term" value="P:ERAD pathway"/>
    <property type="evidence" value="ECO:0007669"/>
    <property type="project" value="InterPro"/>
</dbReference>
<dbReference type="FunFam" id="3.30.40.10:FF:000055">
    <property type="entry name" value="Ubiquitin conjugation factor e4 a"/>
    <property type="match status" value="1"/>
</dbReference>
<evidence type="ECO:0000259" key="11">
    <source>
        <dbReference type="PROSITE" id="PS51698"/>
    </source>
</evidence>
<evidence type="ECO:0000256" key="5">
    <source>
        <dbReference type="ARBA" id="ARBA00007434"/>
    </source>
</evidence>
<organism evidence="12 13">
    <name type="scientific">Teladorsagia circumcincta</name>
    <name type="common">Brown stomach worm</name>
    <name type="synonym">Ostertagia circumcincta</name>
    <dbReference type="NCBI Taxonomy" id="45464"/>
    <lineage>
        <taxon>Eukaryota</taxon>
        <taxon>Metazoa</taxon>
        <taxon>Ecdysozoa</taxon>
        <taxon>Nematoda</taxon>
        <taxon>Chromadorea</taxon>
        <taxon>Rhabditida</taxon>
        <taxon>Rhabditina</taxon>
        <taxon>Rhabditomorpha</taxon>
        <taxon>Strongyloidea</taxon>
        <taxon>Trichostrongylidae</taxon>
        <taxon>Teladorsagia</taxon>
    </lineage>
</organism>
<evidence type="ECO:0000256" key="4">
    <source>
        <dbReference type="ARBA" id="ARBA00004906"/>
    </source>
</evidence>
<dbReference type="GO" id="GO:0000151">
    <property type="term" value="C:ubiquitin ligase complex"/>
    <property type="evidence" value="ECO:0007669"/>
    <property type="project" value="InterPro"/>
</dbReference>
<dbReference type="SUPFAM" id="SSF57850">
    <property type="entry name" value="RING/U-box"/>
    <property type="match status" value="1"/>
</dbReference>
<reference evidence="12 13" key="1">
    <citation type="submission" date="2015-09" db="EMBL/GenBank/DDBJ databases">
        <title>Draft genome of the parasitic nematode Teladorsagia circumcincta isolate WARC Sus (inbred).</title>
        <authorList>
            <person name="Mitreva M."/>
        </authorList>
    </citation>
    <scope>NUCLEOTIDE SEQUENCE [LARGE SCALE GENOMIC DNA]</scope>
    <source>
        <strain evidence="12 13">S</strain>
    </source>
</reference>
<evidence type="ECO:0000256" key="7">
    <source>
        <dbReference type="ARBA" id="ARBA00022490"/>
    </source>
</evidence>
<evidence type="ECO:0000313" key="13">
    <source>
        <dbReference type="Proteomes" id="UP000230423"/>
    </source>
</evidence>
<dbReference type="OrthoDB" id="20295at2759"/>
<dbReference type="PANTHER" id="PTHR13931">
    <property type="entry name" value="UBIQUITINATION FACTOR E4"/>
    <property type="match status" value="1"/>
</dbReference>
<dbReference type="InterPro" id="IPR013083">
    <property type="entry name" value="Znf_RING/FYVE/PHD"/>
</dbReference>
<comment type="catalytic activity">
    <reaction evidence="1">
        <text>S-ubiquitinyl-[E2 ubiquitin-conjugating enzyme]-L-cysteine + [acceptor protein]-L-lysine = [E2 ubiquitin-conjugating enzyme]-L-cysteine + N(6)-ubiquitinyl-[acceptor protein]-L-lysine.</text>
        <dbReference type="EC" id="2.3.2.27"/>
    </reaction>
</comment>
<evidence type="ECO:0000256" key="9">
    <source>
        <dbReference type="ARBA" id="ARBA00022786"/>
    </source>
</evidence>
<dbReference type="AlphaFoldDB" id="A0A2G9TZC3"/>
<evidence type="ECO:0000256" key="1">
    <source>
        <dbReference type="ARBA" id="ARBA00000900"/>
    </source>
</evidence>
<dbReference type="GO" id="GO:0005737">
    <property type="term" value="C:cytoplasm"/>
    <property type="evidence" value="ECO:0007669"/>
    <property type="project" value="UniProtKB-SubCell"/>
</dbReference>
<dbReference type="Pfam" id="PF04564">
    <property type="entry name" value="U-box"/>
    <property type="match status" value="1"/>
</dbReference>